<dbReference type="SUPFAM" id="SSF54427">
    <property type="entry name" value="NTF2-like"/>
    <property type="match status" value="1"/>
</dbReference>
<reference evidence="2" key="1">
    <citation type="submission" date="2020-08" db="EMBL/GenBank/DDBJ databases">
        <title>Novel species isolated from subtropical streams in China.</title>
        <authorList>
            <person name="Lu H."/>
        </authorList>
    </citation>
    <scope>NUCLEOTIDE SEQUENCE</scope>
    <source>
        <strain evidence="2">KACC 12607</strain>
    </source>
</reference>
<comment type="caution">
    <text evidence="2">The sequence shown here is derived from an EMBL/GenBank/DDBJ whole genome shotgun (WGS) entry which is preliminary data.</text>
</comment>
<dbReference type="InterPro" id="IPR037401">
    <property type="entry name" value="SnoaL-like"/>
</dbReference>
<dbReference type="CDD" id="cd00531">
    <property type="entry name" value="NTF2_like"/>
    <property type="match status" value="1"/>
</dbReference>
<dbReference type="Pfam" id="PF13577">
    <property type="entry name" value="SnoaL_4"/>
    <property type="match status" value="1"/>
</dbReference>
<keyword evidence="3" id="KW-1185">Reference proteome</keyword>
<dbReference type="Proteomes" id="UP000634011">
    <property type="component" value="Unassembled WGS sequence"/>
</dbReference>
<feature type="domain" description="SnoaL-like" evidence="1">
    <location>
        <begin position="7"/>
        <end position="126"/>
    </location>
</feature>
<evidence type="ECO:0000259" key="1">
    <source>
        <dbReference type="Pfam" id="PF13577"/>
    </source>
</evidence>
<dbReference type="RefSeq" id="WP_186912294.1">
    <property type="nucleotide sequence ID" value="NZ_JACOFV010000008.1"/>
</dbReference>
<dbReference type="Gene3D" id="3.10.450.50">
    <property type="match status" value="1"/>
</dbReference>
<organism evidence="2 3">
    <name type="scientific">Undibacterium jejuense</name>
    <dbReference type="NCBI Taxonomy" id="1344949"/>
    <lineage>
        <taxon>Bacteria</taxon>
        <taxon>Pseudomonadati</taxon>
        <taxon>Pseudomonadota</taxon>
        <taxon>Betaproteobacteria</taxon>
        <taxon>Burkholderiales</taxon>
        <taxon>Oxalobacteraceae</taxon>
        <taxon>Undibacterium</taxon>
    </lineage>
</organism>
<proteinExistence type="predicted"/>
<name>A0A923KKW8_9BURK</name>
<accession>A0A923KKW8</accession>
<evidence type="ECO:0000313" key="3">
    <source>
        <dbReference type="Proteomes" id="UP000634011"/>
    </source>
</evidence>
<sequence>MMHDFSDIFHIQQLLARFANCFDLKDWAGLQNCLCDSIYTDYSDLRGTPPEIMSPAKFADMRRSALHELQTHHLGTNTEIDVNGDEANAKVSMVIYRKNASGETLHTHCLYQFGLSRQSEGWRISRIVQKVFWSDGNKTIHSGITHSESKPAVQ</sequence>
<evidence type="ECO:0000313" key="2">
    <source>
        <dbReference type="EMBL" id="MBC3862365.1"/>
    </source>
</evidence>
<dbReference type="InterPro" id="IPR032710">
    <property type="entry name" value="NTF2-like_dom_sf"/>
</dbReference>
<dbReference type="EMBL" id="JACOFV010000008">
    <property type="protein sequence ID" value="MBC3862365.1"/>
    <property type="molecule type" value="Genomic_DNA"/>
</dbReference>
<dbReference type="AlphaFoldDB" id="A0A923KKW8"/>
<protein>
    <submittedName>
        <fullName evidence="2">Nuclear transport factor 2 family protein</fullName>
    </submittedName>
</protein>
<gene>
    <name evidence="2" type="ORF">H8K32_09670</name>
</gene>